<evidence type="ECO:0000313" key="2">
    <source>
        <dbReference type="EMBL" id="GLK52485.1"/>
    </source>
</evidence>
<dbReference type="Pfam" id="PF00583">
    <property type="entry name" value="Acetyltransf_1"/>
    <property type="match status" value="1"/>
</dbReference>
<dbReference type="AlphaFoldDB" id="A0A9W6INU4"/>
<dbReference type="SUPFAM" id="SSF55729">
    <property type="entry name" value="Acyl-CoA N-acyltransferases (Nat)"/>
    <property type="match status" value="1"/>
</dbReference>
<dbReference type="Gene3D" id="3.40.630.30">
    <property type="match status" value="1"/>
</dbReference>
<dbReference type="CDD" id="cd04301">
    <property type="entry name" value="NAT_SF"/>
    <property type="match status" value="1"/>
</dbReference>
<dbReference type="InterPro" id="IPR000182">
    <property type="entry name" value="GNAT_dom"/>
</dbReference>
<proteinExistence type="predicted"/>
<evidence type="ECO:0000259" key="1">
    <source>
        <dbReference type="PROSITE" id="PS51186"/>
    </source>
</evidence>
<dbReference type="EMBL" id="BSFE01000005">
    <property type="protein sequence ID" value="GLK52485.1"/>
    <property type="molecule type" value="Genomic_DNA"/>
</dbReference>
<protein>
    <recommendedName>
        <fullName evidence="1">N-acetyltransferase domain-containing protein</fullName>
    </recommendedName>
</protein>
<gene>
    <name evidence="2" type="ORF">GCM10017621_19930</name>
</gene>
<comment type="caution">
    <text evidence="2">The sequence shown here is derived from an EMBL/GenBank/DDBJ whole genome shotgun (WGS) entry which is preliminary data.</text>
</comment>
<organism evidence="2 3">
    <name type="scientific">Maricaulis virginensis</name>
    <dbReference type="NCBI Taxonomy" id="144022"/>
    <lineage>
        <taxon>Bacteria</taxon>
        <taxon>Pseudomonadati</taxon>
        <taxon>Pseudomonadota</taxon>
        <taxon>Alphaproteobacteria</taxon>
        <taxon>Maricaulales</taxon>
        <taxon>Maricaulaceae</taxon>
        <taxon>Maricaulis</taxon>
    </lineage>
</organism>
<dbReference type="Proteomes" id="UP001143486">
    <property type="component" value="Unassembled WGS sequence"/>
</dbReference>
<keyword evidence="3" id="KW-1185">Reference proteome</keyword>
<name>A0A9W6INU4_9PROT</name>
<reference evidence="2" key="2">
    <citation type="submission" date="2023-01" db="EMBL/GenBank/DDBJ databases">
        <authorList>
            <person name="Sun Q."/>
            <person name="Evtushenko L."/>
        </authorList>
    </citation>
    <scope>NUCLEOTIDE SEQUENCE</scope>
    <source>
        <strain evidence="2">VKM B-1513</strain>
    </source>
</reference>
<dbReference type="RefSeq" id="WP_271186853.1">
    <property type="nucleotide sequence ID" value="NZ_BSFE01000005.1"/>
</dbReference>
<reference evidence="2" key="1">
    <citation type="journal article" date="2014" name="Int. J. Syst. Evol. Microbiol.">
        <title>Complete genome sequence of Corynebacterium casei LMG S-19264T (=DSM 44701T), isolated from a smear-ripened cheese.</title>
        <authorList>
            <consortium name="US DOE Joint Genome Institute (JGI-PGF)"/>
            <person name="Walter F."/>
            <person name="Albersmeier A."/>
            <person name="Kalinowski J."/>
            <person name="Ruckert C."/>
        </authorList>
    </citation>
    <scope>NUCLEOTIDE SEQUENCE</scope>
    <source>
        <strain evidence="2">VKM B-1513</strain>
    </source>
</reference>
<feature type="domain" description="N-acetyltransferase" evidence="1">
    <location>
        <begin position="17"/>
        <end position="178"/>
    </location>
</feature>
<dbReference type="GO" id="GO:0016747">
    <property type="term" value="F:acyltransferase activity, transferring groups other than amino-acyl groups"/>
    <property type="evidence" value="ECO:0007669"/>
    <property type="project" value="InterPro"/>
</dbReference>
<dbReference type="PROSITE" id="PS51186">
    <property type="entry name" value="GNAT"/>
    <property type="match status" value="1"/>
</dbReference>
<evidence type="ECO:0000313" key="3">
    <source>
        <dbReference type="Proteomes" id="UP001143486"/>
    </source>
</evidence>
<dbReference type="InterPro" id="IPR016181">
    <property type="entry name" value="Acyl_CoA_acyltransferase"/>
</dbReference>
<sequence>MYQPSQTSSAAVNPLDLNLRPAQAKDEAFLRAVHDSGRAWEFEPLRAAGKDDLLAKIYKQQYAAQHDVYFNAFTLAKYAVIEWCGQPIGRLYADFRDHEIRILDLNILPAYRGRRIGEIIVRSLCAQAATEHKPVTLQVHPLNRARAFYQRLGFVIAGEPAPHSPGAGAFVEMAWRDPATTATQA</sequence>
<accession>A0A9W6INU4</accession>